<dbReference type="SMART" id="SM00408">
    <property type="entry name" value="IGc2"/>
    <property type="match status" value="2"/>
</dbReference>
<dbReference type="SMART" id="SM00060">
    <property type="entry name" value="FN3"/>
    <property type="match status" value="1"/>
</dbReference>
<dbReference type="PROSITE" id="PS50853">
    <property type="entry name" value="FN3"/>
    <property type="match status" value="1"/>
</dbReference>
<dbReference type="EMBL" id="AFYH01068090">
    <property type="status" value="NOT_ANNOTATED_CDS"/>
    <property type="molecule type" value="Genomic_DNA"/>
</dbReference>
<feature type="compositionally biased region" description="Basic and acidic residues" evidence="19">
    <location>
        <begin position="750"/>
        <end position="761"/>
    </location>
</feature>
<comment type="catalytic activity">
    <reaction evidence="1">
        <text>2 ATP + phosphorylase b = 2 ADP + phosphorylase a.</text>
        <dbReference type="EC" id="2.7.11.19"/>
    </reaction>
</comment>
<dbReference type="EMBL" id="AFYH01068091">
    <property type="status" value="NOT_ANNOTATED_CDS"/>
    <property type="molecule type" value="Genomic_DNA"/>
</dbReference>
<dbReference type="GO" id="GO:0005516">
    <property type="term" value="F:calmodulin binding"/>
    <property type="evidence" value="ECO:0007669"/>
    <property type="project" value="UniProtKB-KW"/>
</dbReference>
<name>H3BA97_LATCH</name>
<evidence type="ECO:0000256" key="3">
    <source>
        <dbReference type="ARBA" id="ARBA00006692"/>
    </source>
</evidence>
<dbReference type="Gene3D" id="3.30.200.20">
    <property type="entry name" value="Phosphorylase Kinase, domain 1"/>
    <property type="match status" value="2"/>
</dbReference>
<feature type="domain" description="Fibronectin type-III" evidence="22">
    <location>
        <begin position="1173"/>
        <end position="1264"/>
    </location>
</feature>
<dbReference type="GO" id="GO:0004689">
    <property type="term" value="F:phosphorylase kinase activity"/>
    <property type="evidence" value="ECO:0007669"/>
    <property type="project" value="UniProtKB-EC"/>
</dbReference>
<reference evidence="23" key="2">
    <citation type="submission" date="2025-08" db="UniProtKB">
        <authorList>
            <consortium name="Ensembl"/>
        </authorList>
    </citation>
    <scope>IDENTIFICATION</scope>
</reference>
<feature type="compositionally biased region" description="Basic and acidic residues" evidence="19">
    <location>
        <begin position="871"/>
        <end position="883"/>
    </location>
</feature>
<evidence type="ECO:0000256" key="16">
    <source>
        <dbReference type="ARBA" id="ARBA00023319"/>
    </source>
</evidence>
<dbReference type="PROSITE" id="PS50011">
    <property type="entry name" value="PROTEIN_KINASE_DOM"/>
    <property type="match status" value="2"/>
</dbReference>
<dbReference type="Pfam" id="PF00069">
    <property type="entry name" value="Pkinase"/>
    <property type="match status" value="2"/>
</dbReference>
<evidence type="ECO:0000256" key="6">
    <source>
        <dbReference type="ARBA" id="ARBA00022527"/>
    </source>
</evidence>
<organism evidence="23 24">
    <name type="scientific">Latimeria chalumnae</name>
    <name type="common">Coelacanth</name>
    <dbReference type="NCBI Taxonomy" id="7897"/>
    <lineage>
        <taxon>Eukaryota</taxon>
        <taxon>Metazoa</taxon>
        <taxon>Chordata</taxon>
        <taxon>Craniata</taxon>
        <taxon>Vertebrata</taxon>
        <taxon>Euteleostomi</taxon>
        <taxon>Coelacanthiformes</taxon>
        <taxon>Coelacanthidae</taxon>
        <taxon>Latimeria</taxon>
    </lineage>
</organism>
<feature type="region of interest" description="Disordered" evidence="19">
    <location>
        <begin position="693"/>
        <end position="761"/>
    </location>
</feature>
<evidence type="ECO:0000256" key="4">
    <source>
        <dbReference type="ARBA" id="ARBA00012432"/>
    </source>
</evidence>
<dbReference type="Pfam" id="PF07679">
    <property type="entry name" value="I-set"/>
    <property type="match status" value="2"/>
</dbReference>
<evidence type="ECO:0000256" key="8">
    <source>
        <dbReference type="ARBA" id="ARBA00022679"/>
    </source>
</evidence>
<dbReference type="eggNOG" id="KOG0032">
    <property type="taxonomic scope" value="Eukaryota"/>
</dbReference>
<comment type="similarity">
    <text evidence="3">Belongs to the protein kinase superfamily. CAMK Ser/Thr protein kinase family.</text>
</comment>
<keyword evidence="24" id="KW-1185">Reference proteome</keyword>
<evidence type="ECO:0000259" key="20">
    <source>
        <dbReference type="PROSITE" id="PS50011"/>
    </source>
</evidence>
<reference evidence="24" key="1">
    <citation type="submission" date="2011-08" db="EMBL/GenBank/DDBJ databases">
        <title>The draft genome of Latimeria chalumnae.</title>
        <authorList>
            <person name="Di Palma F."/>
            <person name="Alfoldi J."/>
            <person name="Johnson J."/>
            <person name="Berlin A."/>
            <person name="Gnerre S."/>
            <person name="Jaffe D."/>
            <person name="MacCallum I."/>
            <person name="Young S."/>
            <person name="Walker B.J."/>
            <person name="Lander E."/>
            <person name="Lindblad-Toh K."/>
        </authorList>
    </citation>
    <scope>NUCLEOTIDE SEQUENCE [LARGE SCALE GENOMIC DNA]</scope>
    <source>
        <strain evidence="24">Wild caught</strain>
    </source>
</reference>
<evidence type="ECO:0000256" key="5">
    <source>
        <dbReference type="ARBA" id="ARBA00022490"/>
    </source>
</evidence>
<feature type="compositionally biased region" description="Polar residues" evidence="19">
    <location>
        <begin position="649"/>
        <end position="672"/>
    </location>
</feature>
<keyword evidence="15" id="KW-0119">Carbohydrate metabolism</keyword>
<feature type="compositionally biased region" description="Basic and acidic residues" evidence="19">
    <location>
        <begin position="832"/>
        <end position="859"/>
    </location>
</feature>
<comment type="subunit">
    <text evidence="17">Hexadecamer of 4 heterotetramers, each composed of alpha, beta, gamma, and delta subunits. Alpha (PHKA1 or PHKA2) and beta (PHKB) are regulatory subunits, gamma (PHKG1 or PHKG2) is the catalytic subunit, and delta is calmodulin.</text>
</comment>
<dbReference type="GO" id="GO:0005524">
    <property type="term" value="F:ATP binding"/>
    <property type="evidence" value="ECO:0007669"/>
    <property type="project" value="UniProtKB-UniRule"/>
</dbReference>
<dbReference type="InterPro" id="IPR017441">
    <property type="entry name" value="Protein_kinase_ATP_BS"/>
</dbReference>
<feature type="region of interest" description="Disordered" evidence="19">
    <location>
        <begin position="434"/>
        <end position="627"/>
    </location>
</feature>
<keyword evidence="11" id="KW-0418">Kinase</keyword>
<dbReference type="InterPro" id="IPR036116">
    <property type="entry name" value="FN3_sf"/>
</dbReference>
<feature type="compositionally biased region" description="Basic and acidic residues" evidence="19">
    <location>
        <begin position="490"/>
        <end position="508"/>
    </location>
</feature>
<dbReference type="SMART" id="SM00220">
    <property type="entry name" value="S_TKc"/>
    <property type="match status" value="2"/>
</dbReference>
<dbReference type="PROSITE" id="PS50835">
    <property type="entry name" value="IG_LIKE"/>
    <property type="match status" value="2"/>
</dbReference>
<dbReference type="GO" id="GO:0030017">
    <property type="term" value="C:sarcomere"/>
    <property type="evidence" value="ECO:0007669"/>
    <property type="project" value="UniProtKB-ARBA"/>
</dbReference>
<evidence type="ECO:0000256" key="1">
    <source>
        <dbReference type="ARBA" id="ARBA00001674"/>
    </source>
</evidence>
<dbReference type="PROSITE" id="PS00108">
    <property type="entry name" value="PROTEIN_KINASE_ST"/>
    <property type="match status" value="2"/>
</dbReference>
<dbReference type="FunFam" id="2.60.40.10:FF:000784">
    <property type="entry name" value="Striated muscle preferentially expressed protein kinase"/>
    <property type="match status" value="1"/>
</dbReference>
<dbReference type="SUPFAM" id="SSF56112">
    <property type="entry name" value="Protein kinase-like (PK-like)"/>
    <property type="match status" value="2"/>
</dbReference>
<evidence type="ECO:0000256" key="2">
    <source>
        <dbReference type="ARBA" id="ARBA00004496"/>
    </source>
</evidence>
<evidence type="ECO:0000256" key="13">
    <source>
        <dbReference type="ARBA" id="ARBA00022860"/>
    </source>
</evidence>
<dbReference type="InterPro" id="IPR003598">
    <property type="entry name" value="Ig_sub2"/>
</dbReference>
<dbReference type="FunFam" id="3.30.200.20:FF:000312">
    <property type="entry name" value="striated muscle preferentially expressed protein kinase"/>
    <property type="match status" value="1"/>
</dbReference>
<dbReference type="CDD" id="cd00063">
    <property type="entry name" value="FN3"/>
    <property type="match status" value="1"/>
</dbReference>
<sequence>FETIMEDIDISSGKTARFAVVVEGKPVPDILWYKNDVLLVESSHLTFVYDDNECSLVILSTTTEDNGVYTCVAKNPAGEVSCKAELSVHEAMEEEEVMMEDEESLLHKMRHLTDYYDVHKEIGRGAFSFIKKVTEKSSRLDYAAKFISCRAKAKTSGRRELNILSRLDHERIVYFHDAFEKKNGIIIVMELCTQEEMLDRMAKKPAVTESEVRSYMRQILEGVDYLHVNKVLHLDIKPENILMADVTSEQIRICDFGNAQDLTPDEPQYCKYGTPEFVAPEVVNQTPVSTVTDVWPVGVIAYLCLTGISPFVGDNDKTTLMNIRNYNVAFEESMFADLTREAKGFVIKVLVDEKQRPSAEEALKHPWFKGSPPTPPQTKGKTISTDHLKLFLSRRQWQRSLINYKSNMVMRSIPELLEDTSNHMSIAIPKHLKESSVLSSSSDSDEMEASGSRMSLNEIPTDEETLDRPNGAQEVAAPEGEVPMEWEEATTAKEAGEPKKKENGEVSGRKQKASLSRKRSTEAEAPGSSDEESSEPPKRPEYPKLELMRQRLLRGGSMDSKISGLRGPLLETLGMGEETEKKAPVQKLTRAASTEAAPKNEPPEVRVLRKSASFSQPVTPTFSKPLMPDLEKQLAETEGLKVLKSQVEAVTTADSTKPTSAIKTTPSPTNKESSSHEAAKTSTYAEIMQSILAPATPVTSKEPKETAKEKPAEAAKEPEMVPVSEPTKEASGAVEHPAVFAKIAPPSLEPKTEEKMGKLAEGDNMERMLIIENIDSEEVFEAKFKKARESSLTRGLKFLTRSKSEDRQQQAPQVPEEDMYRPGPVGAPLEFVKLEEPKPLEERSKSMQDLREAEKDSGLMRRLSSRLKKTPTSERKGKPKEEDQQNQEVPSRGRKLSWNLGRSSSKDRKDSESLKSEPGAQKTNEIIGQPLSKEQKKSGQSPVFLVRKKIESTVDKISMRLRSQSEERKESEVSKLEKTEVREKPEKRTPFLSLLKRSSSEGTNIKRIGIPQNQLAAQVTLAPSSESLQSEASIQSETAVKGGKIKHVKGQRELRFKVKSSKKNFPADQLRQYTRPPVFHIKLKDQVLLDGDPVTLCCLPAASPSPNITWTKDKKPLESDERVKIVSCPDGRQLLTILKANKKDAGLYECVAINSLATAISSCMLAVARLPGRPGTPEIPQKYKNTVLVLWKPADSLAPCTYTLERKMIGEHEWKIISSGIADCYYNVTELPFGASFKFRVVCVNKAGQGPYSSSSERIHVEDSVQHHVKKKKNLKILEYYYLPSPFKVKVHLLLARGRYGVIRECKENATGKQFMAKIIPYEQDNKQAVLQEYEVLKSIHHEKLMTLHEAYITPRYLVLISENCMGKEILYSLIDRFRYSEDDVVGYISQILQGLDYLHSRRVLHLDIKPENIIITYMNAVKIIDFGSAQTFNPLILRQLGRRVGTLEYMSPEMVKGDAIGPPADVWSVGVLTYIMLSGRSPFAEVDPLETENKIQAAKFDILRLYPNASQSASLFIKKILCIYPWSRPSIRDCFANPWLQDAYLMKLRRQTLTFTTMKLKEFLVDYQRKRVEVATKHRVLLRS</sequence>
<feature type="binding site" evidence="18">
    <location>
        <position position="145"/>
    </location>
    <ligand>
        <name>ATP</name>
        <dbReference type="ChEBI" id="CHEBI:30616"/>
    </ligand>
</feature>
<dbReference type="PRINTS" id="PR01049">
    <property type="entry name" value="PHOSPHBKNASE"/>
</dbReference>
<evidence type="ECO:0000256" key="9">
    <source>
        <dbReference type="ARBA" id="ARBA00022737"/>
    </source>
</evidence>
<evidence type="ECO:0000259" key="22">
    <source>
        <dbReference type="PROSITE" id="PS50853"/>
    </source>
</evidence>
<dbReference type="FunCoup" id="H3BA97">
    <property type="interactions" value="119"/>
</dbReference>
<accession>H3BA97</accession>
<dbReference type="InterPro" id="IPR002291">
    <property type="entry name" value="Phosph_kin_gamma"/>
</dbReference>
<feature type="region of interest" description="Disordered" evidence="19">
    <location>
        <begin position="786"/>
        <end position="944"/>
    </location>
</feature>
<evidence type="ECO:0000256" key="12">
    <source>
        <dbReference type="ARBA" id="ARBA00022840"/>
    </source>
</evidence>
<keyword evidence="12 18" id="KW-0067">ATP-binding</keyword>
<feature type="domain" description="Protein kinase" evidence="20">
    <location>
        <begin position="1289"/>
        <end position="1541"/>
    </location>
</feature>
<keyword evidence="16" id="KW-0393">Immunoglobulin domain</keyword>
<feature type="compositionally biased region" description="Basic and acidic residues" evidence="19">
    <location>
        <begin position="904"/>
        <end position="915"/>
    </location>
</feature>
<dbReference type="EMBL" id="AFYH01068089">
    <property type="status" value="NOT_ANNOTATED_CDS"/>
    <property type="molecule type" value="Genomic_DNA"/>
</dbReference>
<feature type="compositionally biased region" description="Polar residues" evidence="19">
    <location>
        <begin position="612"/>
        <end position="622"/>
    </location>
</feature>
<dbReference type="EC" id="2.7.11.19" evidence="4"/>
<evidence type="ECO:0000259" key="21">
    <source>
        <dbReference type="PROSITE" id="PS50835"/>
    </source>
</evidence>
<dbReference type="InterPro" id="IPR007110">
    <property type="entry name" value="Ig-like_dom"/>
</dbReference>
<keyword evidence="6" id="KW-0723">Serine/threonine-protein kinase</keyword>
<feature type="region of interest" description="Disordered" evidence="19">
    <location>
        <begin position="961"/>
        <end position="984"/>
    </location>
</feature>
<feature type="compositionally biased region" description="Basic and acidic residues" evidence="19">
    <location>
        <begin position="701"/>
        <end position="719"/>
    </location>
</feature>
<dbReference type="InterPro" id="IPR036179">
    <property type="entry name" value="Ig-like_dom_sf"/>
</dbReference>
<dbReference type="FunFam" id="2.60.40.10:FF:000541">
    <property type="entry name" value="striated muscle preferentially expressed protein kinase"/>
    <property type="match status" value="1"/>
</dbReference>
<dbReference type="InterPro" id="IPR003599">
    <property type="entry name" value="Ig_sub"/>
</dbReference>
<dbReference type="SMART" id="SM00409">
    <property type="entry name" value="IG"/>
    <property type="match status" value="2"/>
</dbReference>
<dbReference type="Gene3D" id="1.10.510.10">
    <property type="entry name" value="Transferase(Phosphotransferase) domain 1"/>
    <property type="match status" value="2"/>
</dbReference>
<keyword evidence="14" id="KW-1015">Disulfide bond</keyword>
<dbReference type="GO" id="GO:0005964">
    <property type="term" value="C:phosphorylase kinase complex"/>
    <property type="evidence" value="ECO:0007669"/>
    <property type="project" value="InterPro"/>
</dbReference>
<keyword evidence="7" id="KW-0321">Glycogen metabolism</keyword>
<feature type="domain" description="Ig-like" evidence="21">
    <location>
        <begin position="1"/>
        <end position="87"/>
    </location>
</feature>
<comment type="subcellular location">
    <subcellularLocation>
        <location evidence="2">Cytoplasm</location>
    </subcellularLocation>
</comment>
<dbReference type="InterPro" id="IPR003961">
    <property type="entry name" value="FN3_dom"/>
</dbReference>
<evidence type="ECO:0000256" key="19">
    <source>
        <dbReference type="SAM" id="MobiDB-lite"/>
    </source>
</evidence>
<reference evidence="23" key="3">
    <citation type="submission" date="2025-09" db="UniProtKB">
        <authorList>
            <consortium name="Ensembl"/>
        </authorList>
    </citation>
    <scope>IDENTIFICATION</scope>
</reference>
<evidence type="ECO:0000256" key="10">
    <source>
        <dbReference type="ARBA" id="ARBA00022741"/>
    </source>
</evidence>
<dbReference type="PANTHER" id="PTHR47633">
    <property type="entry name" value="IMMUNOGLOBULIN"/>
    <property type="match status" value="1"/>
</dbReference>
<dbReference type="SUPFAM" id="SSF49265">
    <property type="entry name" value="Fibronectin type III"/>
    <property type="match status" value="1"/>
</dbReference>
<keyword evidence="9" id="KW-0677">Repeat</keyword>
<dbReference type="GO" id="GO:0005977">
    <property type="term" value="P:glycogen metabolic process"/>
    <property type="evidence" value="ECO:0007669"/>
    <property type="project" value="UniProtKB-KW"/>
</dbReference>
<proteinExistence type="inferred from homology"/>
<dbReference type="PROSITE" id="PS00107">
    <property type="entry name" value="PROTEIN_KINASE_ATP"/>
    <property type="match status" value="1"/>
</dbReference>
<dbReference type="FunFam" id="1.10.510.10:FF:000344">
    <property type="entry name" value="striated muscle preferentially expressed protein kinase isoform X1"/>
    <property type="match status" value="1"/>
</dbReference>
<feature type="compositionally biased region" description="Basic residues" evidence="19">
    <location>
        <begin position="509"/>
        <end position="518"/>
    </location>
</feature>
<evidence type="ECO:0000256" key="14">
    <source>
        <dbReference type="ARBA" id="ARBA00023157"/>
    </source>
</evidence>
<dbReference type="InParanoid" id="H3BA97"/>
<dbReference type="FunFam" id="2.60.40.10:FF:000345">
    <property type="entry name" value="Muscle M-line assembly protein unc-89"/>
    <property type="match status" value="1"/>
</dbReference>
<evidence type="ECO:0000313" key="23">
    <source>
        <dbReference type="Ensembl" id="ENSLACP00000018818.1"/>
    </source>
</evidence>
<dbReference type="FunFam" id="1.10.510.10:FF:000363">
    <property type="entry name" value="Striated muscle preferentially expressed protein kinase"/>
    <property type="match status" value="1"/>
</dbReference>
<keyword evidence="13" id="KW-0112">Calmodulin-binding</keyword>
<dbReference type="Bgee" id="ENSLACG00000016564">
    <property type="expression patterns" value="Expressed in muscle tissue and 6 other cell types or tissues"/>
</dbReference>
<protein>
    <recommendedName>
        <fullName evidence="4">phosphorylase kinase</fullName>
        <ecNumber evidence="4">2.7.11.19</ecNumber>
    </recommendedName>
</protein>
<evidence type="ECO:0000256" key="11">
    <source>
        <dbReference type="ARBA" id="ARBA00022777"/>
    </source>
</evidence>
<dbReference type="Gene3D" id="2.60.40.10">
    <property type="entry name" value="Immunoglobulins"/>
    <property type="match status" value="3"/>
</dbReference>
<feature type="domain" description="Ig-like" evidence="21">
    <location>
        <begin position="1076"/>
        <end position="1161"/>
    </location>
</feature>
<dbReference type="GeneTree" id="ENSGT00940000163418"/>
<evidence type="ECO:0000256" key="7">
    <source>
        <dbReference type="ARBA" id="ARBA00022600"/>
    </source>
</evidence>
<evidence type="ECO:0000256" key="15">
    <source>
        <dbReference type="ARBA" id="ARBA00023277"/>
    </source>
</evidence>
<dbReference type="InterPro" id="IPR000719">
    <property type="entry name" value="Prot_kinase_dom"/>
</dbReference>
<dbReference type="InterPro" id="IPR011009">
    <property type="entry name" value="Kinase-like_dom_sf"/>
</dbReference>
<dbReference type="HOGENOM" id="CLU_000381_2_0_1"/>
<dbReference type="STRING" id="7897.ENSLACP00000018818"/>
<feature type="region of interest" description="Disordered" evidence="19">
    <location>
        <begin position="649"/>
        <end position="681"/>
    </location>
</feature>
<dbReference type="Ensembl" id="ENSLACT00000018951.1">
    <property type="protein sequence ID" value="ENSLACP00000018818.1"/>
    <property type="gene ID" value="ENSLACG00000016564.1"/>
</dbReference>
<dbReference type="InterPro" id="IPR013098">
    <property type="entry name" value="Ig_I-set"/>
</dbReference>
<dbReference type="PANTHER" id="PTHR47633:SF3">
    <property type="entry name" value="STRIATED MUSCLE PREFERENTIALLY EXPRESSED PROTEIN KINASE"/>
    <property type="match status" value="1"/>
</dbReference>
<feature type="domain" description="Protein kinase" evidence="20">
    <location>
        <begin position="116"/>
        <end position="368"/>
    </location>
</feature>
<evidence type="ECO:0000256" key="18">
    <source>
        <dbReference type="PROSITE-ProRule" id="PRU10141"/>
    </source>
</evidence>
<dbReference type="eggNOG" id="KOG0613">
    <property type="taxonomic scope" value="Eukaryota"/>
</dbReference>
<keyword evidence="5" id="KW-0963">Cytoplasm</keyword>
<evidence type="ECO:0000313" key="24">
    <source>
        <dbReference type="Proteomes" id="UP000008672"/>
    </source>
</evidence>
<keyword evidence="10 18" id="KW-0547">Nucleotide-binding</keyword>
<dbReference type="Proteomes" id="UP000008672">
    <property type="component" value="Unassembled WGS sequence"/>
</dbReference>
<dbReference type="InterPro" id="IPR008271">
    <property type="entry name" value="Ser/Thr_kinase_AS"/>
</dbReference>
<dbReference type="InterPro" id="IPR013783">
    <property type="entry name" value="Ig-like_fold"/>
</dbReference>
<keyword evidence="8" id="KW-0808">Transferase</keyword>
<feature type="compositionally biased region" description="Basic and acidic residues" evidence="19">
    <location>
        <begin position="535"/>
        <end position="549"/>
    </location>
</feature>
<dbReference type="SUPFAM" id="SSF48726">
    <property type="entry name" value="Immunoglobulin"/>
    <property type="match status" value="2"/>
</dbReference>
<evidence type="ECO:0000256" key="17">
    <source>
        <dbReference type="ARBA" id="ARBA00025890"/>
    </source>
</evidence>